<evidence type="ECO:0000256" key="1">
    <source>
        <dbReference type="SAM" id="MobiDB-lite"/>
    </source>
</evidence>
<dbReference type="PANTHER" id="PTHR43649">
    <property type="entry name" value="ARABINOSE-BINDING PROTEIN-RELATED"/>
    <property type="match status" value="1"/>
</dbReference>
<evidence type="ECO:0000256" key="2">
    <source>
        <dbReference type="SAM" id="SignalP"/>
    </source>
</evidence>
<name>A0A449BID9_9MOLU</name>
<dbReference type="STRING" id="1408416.GCA_000702765_00764"/>
<dbReference type="RefSeq" id="WP_035369070.1">
    <property type="nucleotide sequence ID" value="NZ_LR215050.1"/>
</dbReference>
<evidence type="ECO:0000313" key="4">
    <source>
        <dbReference type="Proteomes" id="UP000290909"/>
    </source>
</evidence>
<evidence type="ECO:0000313" key="3">
    <source>
        <dbReference type="EMBL" id="VEU82202.1"/>
    </source>
</evidence>
<feature type="region of interest" description="Disordered" evidence="1">
    <location>
        <begin position="26"/>
        <end position="46"/>
    </location>
</feature>
<proteinExistence type="predicted"/>
<dbReference type="PANTHER" id="PTHR43649:SF12">
    <property type="entry name" value="DIACETYLCHITOBIOSE BINDING PROTEIN DASA"/>
    <property type="match status" value="1"/>
</dbReference>
<organism evidence="3 4">
    <name type="scientific">Acholeplasma hippikon</name>
    <dbReference type="NCBI Taxonomy" id="264636"/>
    <lineage>
        <taxon>Bacteria</taxon>
        <taxon>Bacillati</taxon>
        <taxon>Mycoplasmatota</taxon>
        <taxon>Mollicutes</taxon>
        <taxon>Acholeplasmatales</taxon>
        <taxon>Acholeplasmataceae</taxon>
        <taxon>Acholeplasma</taxon>
    </lineage>
</organism>
<dbReference type="InterPro" id="IPR006059">
    <property type="entry name" value="SBP"/>
</dbReference>
<dbReference type="InterPro" id="IPR050490">
    <property type="entry name" value="Bact_solute-bd_prot1"/>
</dbReference>
<feature type="signal peptide" evidence="2">
    <location>
        <begin position="1"/>
        <end position="21"/>
    </location>
</feature>
<feature type="compositionally biased region" description="Acidic residues" evidence="1">
    <location>
        <begin position="37"/>
        <end position="46"/>
    </location>
</feature>
<feature type="chain" id="PRO_5019483538" evidence="2">
    <location>
        <begin position="22"/>
        <end position="499"/>
    </location>
</feature>
<protein>
    <submittedName>
        <fullName evidence="3">Maltose-binding periplasmic proteins/domains</fullName>
    </submittedName>
</protein>
<keyword evidence="2" id="KW-0732">Signal</keyword>
<dbReference type="KEGG" id="ahk:NCTC10172_00209"/>
<gene>
    <name evidence="3" type="ORF">NCTC10172_00209</name>
</gene>
<dbReference type="AlphaFoldDB" id="A0A449BID9"/>
<dbReference type="Gene3D" id="3.40.190.10">
    <property type="entry name" value="Periplasmic binding protein-like II"/>
    <property type="match status" value="1"/>
</dbReference>
<dbReference type="EMBL" id="LR215050">
    <property type="protein sequence ID" value="VEU82202.1"/>
    <property type="molecule type" value="Genomic_DNA"/>
</dbReference>
<dbReference type="PROSITE" id="PS51257">
    <property type="entry name" value="PROKAR_LIPOPROTEIN"/>
    <property type="match status" value="1"/>
</dbReference>
<dbReference type="SUPFAM" id="SSF53850">
    <property type="entry name" value="Periplasmic binding protein-like II"/>
    <property type="match status" value="1"/>
</dbReference>
<dbReference type="Proteomes" id="UP000290909">
    <property type="component" value="Chromosome"/>
</dbReference>
<reference evidence="3 4" key="1">
    <citation type="submission" date="2019-01" db="EMBL/GenBank/DDBJ databases">
        <authorList>
            <consortium name="Pathogen Informatics"/>
        </authorList>
    </citation>
    <scope>NUCLEOTIDE SEQUENCE [LARGE SCALE GENOMIC DNA]</scope>
    <source>
        <strain evidence="3 4">NCTC10172</strain>
    </source>
</reference>
<sequence length="499" mass="56628">MKKVYLLLTSLLFLLVLVACGDKGTDPKVPPVTPPTDGEDNEDEDDTKYDLGGIEFVIMVDNALRADPRSSQYERLFQQEKIALMDKVEKKYNVKVVYKNYPTNASWGGARERYIIEETAFQSKSAHVYEIISTSLPNLAEQKAIVPLDDYIQAYGSPRFWNSKKEFGLVKGKYYGYDDQFSIADKGLYYNVDLMAQVLGPSRKNEPLELWQKGEWTWENFEKLVNELNGPLDHTRTDENGGAQYVLGGRTYNYAYGFIGANGGKLVDADFNTYLTDKPVLDSLEFLSKLRTTDGMWIDDAPLSNASQPQFAAGNVVFQDGESWHITASNKWGGVNFKINYVPWPVGPNVKEDMSNYKSLTVGGKSTYVISSAFSKANIPAGYEDLMIHDETIFKIWADLQYFPETLTEVEDNFYATRLYSSYESDISREIHLSLIDSTVPDYFYSVIESQAQTDQSFMIKIQSAIQSGEVRNIMTSTESALQAIFIERYNLGENYYNR</sequence>
<accession>A0A449BID9</accession>
<keyword evidence="4" id="KW-1185">Reference proteome</keyword>
<dbReference type="Pfam" id="PF13416">
    <property type="entry name" value="SBP_bac_8"/>
    <property type="match status" value="1"/>
</dbReference>